<dbReference type="Proteomes" id="UP000076502">
    <property type="component" value="Unassembled WGS sequence"/>
</dbReference>
<protein>
    <submittedName>
        <fullName evidence="1">Uncharacterized protein</fullName>
    </submittedName>
</protein>
<dbReference type="AlphaFoldDB" id="A0A154P9B9"/>
<organism evidence="1 2">
    <name type="scientific">Dufourea novaeangliae</name>
    <name type="common">Sweat bee</name>
    <dbReference type="NCBI Taxonomy" id="178035"/>
    <lineage>
        <taxon>Eukaryota</taxon>
        <taxon>Metazoa</taxon>
        <taxon>Ecdysozoa</taxon>
        <taxon>Arthropoda</taxon>
        <taxon>Hexapoda</taxon>
        <taxon>Insecta</taxon>
        <taxon>Pterygota</taxon>
        <taxon>Neoptera</taxon>
        <taxon>Endopterygota</taxon>
        <taxon>Hymenoptera</taxon>
        <taxon>Apocrita</taxon>
        <taxon>Aculeata</taxon>
        <taxon>Apoidea</taxon>
        <taxon>Anthophila</taxon>
        <taxon>Halictidae</taxon>
        <taxon>Rophitinae</taxon>
        <taxon>Dufourea</taxon>
    </lineage>
</organism>
<reference evidence="1 2" key="1">
    <citation type="submission" date="2015-07" db="EMBL/GenBank/DDBJ databases">
        <title>The genome of Dufourea novaeangliae.</title>
        <authorList>
            <person name="Pan H."/>
            <person name="Kapheim K."/>
        </authorList>
    </citation>
    <scope>NUCLEOTIDE SEQUENCE [LARGE SCALE GENOMIC DNA]</scope>
    <source>
        <strain evidence="1">0120121106</strain>
        <tissue evidence="1">Whole body</tissue>
    </source>
</reference>
<gene>
    <name evidence="1" type="ORF">WN55_08092</name>
</gene>
<dbReference type="EMBL" id="KQ434829">
    <property type="protein sequence ID" value="KZC07770.1"/>
    <property type="molecule type" value="Genomic_DNA"/>
</dbReference>
<evidence type="ECO:0000313" key="2">
    <source>
        <dbReference type="Proteomes" id="UP000076502"/>
    </source>
</evidence>
<accession>A0A154P9B9</accession>
<proteinExistence type="predicted"/>
<keyword evidence="2" id="KW-1185">Reference proteome</keyword>
<name>A0A154P9B9_DUFNO</name>
<sequence length="119" mass="13351">MLMETLADRVIDPCLLSCPLVLETDLYGSERGQVNPWHILYKSSSLSVGGVLRLSSYIAANYPALWWINEIASSSRKSDKRYTCVFTHTRGRKVHGNLTGFLVRRSRSPFAPVNHAELG</sequence>
<evidence type="ECO:0000313" key="1">
    <source>
        <dbReference type="EMBL" id="KZC07770.1"/>
    </source>
</evidence>